<comment type="caution">
    <text evidence="2">The sequence shown here is derived from an EMBL/GenBank/DDBJ whole genome shotgun (WGS) entry which is preliminary data.</text>
</comment>
<organism evidence="2 3">
    <name type="scientific">Streptomyces argenteolus</name>
    <dbReference type="NCBI Taxonomy" id="67274"/>
    <lineage>
        <taxon>Bacteria</taxon>
        <taxon>Bacillati</taxon>
        <taxon>Actinomycetota</taxon>
        <taxon>Actinomycetes</taxon>
        <taxon>Kitasatosporales</taxon>
        <taxon>Streptomycetaceae</taxon>
        <taxon>Streptomyces</taxon>
    </lineage>
</organism>
<accession>A0ABW6X062</accession>
<feature type="region of interest" description="Disordered" evidence="1">
    <location>
        <begin position="1"/>
        <end position="28"/>
    </location>
</feature>
<protein>
    <submittedName>
        <fullName evidence="2">Uncharacterized protein</fullName>
    </submittedName>
</protein>
<evidence type="ECO:0000313" key="2">
    <source>
        <dbReference type="EMBL" id="MFF5895454.1"/>
    </source>
</evidence>
<evidence type="ECO:0000313" key="3">
    <source>
        <dbReference type="Proteomes" id="UP001602322"/>
    </source>
</evidence>
<keyword evidence="3" id="KW-1185">Reference proteome</keyword>
<name>A0ABW6X062_9ACTN</name>
<proteinExistence type="predicted"/>
<evidence type="ECO:0000256" key="1">
    <source>
        <dbReference type="SAM" id="MobiDB-lite"/>
    </source>
</evidence>
<gene>
    <name evidence="2" type="ORF">ACFY8O_05930</name>
</gene>
<feature type="compositionally biased region" description="Low complexity" evidence="1">
    <location>
        <begin position="11"/>
        <end position="24"/>
    </location>
</feature>
<feature type="compositionally biased region" description="Basic and acidic residues" evidence="1">
    <location>
        <begin position="1"/>
        <end position="10"/>
    </location>
</feature>
<dbReference type="EMBL" id="JBIBEG010000001">
    <property type="protein sequence ID" value="MFF5895454.1"/>
    <property type="molecule type" value="Genomic_DNA"/>
</dbReference>
<reference evidence="2 3" key="1">
    <citation type="submission" date="2024-10" db="EMBL/GenBank/DDBJ databases">
        <title>The Natural Products Discovery Center: Release of the First 8490 Sequenced Strains for Exploring Actinobacteria Biosynthetic Diversity.</title>
        <authorList>
            <person name="Kalkreuter E."/>
            <person name="Kautsar S.A."/>
            <person name="Yang D."/>
            <person name="Bader C.D."/>
            <person name="Teijaro C.N."/>
            <person name="Fluegel L."/>
            <person name="Davis C.M."/>
            <person name="Simpson J.R."/>
            <person name="Lauterbach L."/>
            <person name="Steele A.D."/>
            <person name="Gui C."/>
            <person name="Meng S."/>
            <person name="Li G."/>
            <person name="Viehrig K."/>
            <person name="Ye F."/>
            <person name="Su P."/>
            <person name="Kiefer A.F."/>
            <person name="Nichols A."/>
            <person name="Cepeda A.J."/>
            <person name="Yan W."/>
            <person name="Fan B."/>
            <person name="Jiang Y."/>
            <person name="Adhikari A."/>
            <person name="Zheng C.-J."/>
            <person name="Schuster L."/>
            <person name="Cowan T.M."/>
            <person name="Smanski M.J."/>
            <person name="Chevrette M.G."/>
            <person name="De Carvalho L.P.S."/>
            <person name="Shen B."/>
        </authorList>
    </citation>
    <scope>NUCLEOTIDE SEQUENCE [LARGE SCALE GENOMIC DNA]</scope>
    <source>
        <strain evidence="2 3">NPDC012540</strain>
    </source>
</reference>
<dbReference type="RefSeq" id="WP_387899197.1">
    <property type="nucleotide sequence ID" value="NZ_JBIBEG010000001.1"/>
</dbReference>
<sequence>MSTLRLDPRRTGPAHGATAATGHPPSHRVGDAVRAVSVFARTALGVAVLGEYAEEAGFVHRRPQAPDRPLRVPAAR</sequence>
<dbReference type="Proteomes" id="UP001602322">
    <property type="component" value="Unassembled WGS sequence"/>
</dbReference>